<comment type="similarity">
    <text evidence="1">Belongs to the ParB family.</text>
</comment>
<evidence type="ECO:0000256" key="2">
    <source>
        <dbReference type="ARBA" id="ARBA00023125"/>
    </source>
</evidence>
<proteinExistence type="inferred from homology"/>
<dbReference type="CDD" id="cd16393">
    <property type="entry name" value="SPO0J_N"/>
    <property type="match status" value="1"/>
</dbReference>
<name>A8ZN19_ACAM1</name>
<dbReference type="InterPro" id="IPR003115">
    <property type="entry name" value="ParB_N"/>
</dbReference>
<dbReference type="FunFam" id="3.90.1530.30:FF:000001">
    <property type="entry name" value="Chromosome partitioning protein ParB"/>
    <property type="match status" value="1"/>
</dbReference>
<dbReference type="Pfam" id="PF17762">
    <property type="entry name" value="HTH_ParB"/>
    <property type="match status" value="1"/>
</dbReference>
<gene>
    <name evidence="4" type="ordered locus">AM1_C0288</name>
</gene>
<dbReference type="NCBIfam" id="TIGR00180">
    <property type="entry name" value="parB_part"/>
    <property type="match status" value="1"/>
</dbReference>
<dbReference type="EMBL" id="CP000840">
    <property type="protein sequence ID" value="ABW32218.1"/>
    <property type="molecule type" value="Genomic_DNA"/>
</dbReference>
<evidence type="ECO:0000256" key="1">
    <source>
        <dbReference type="ARBA" id="ARBA00006295"/>
    </source>
</evidence>
<dbReference type="HOGENOM" id="CLU_023853_4_1_3"/>
<evidence type="ECO:0000259" key="3">
    <source>
        <dbReference type="SMART" id="SM00470"/>
    </source>
</evidence>
<dbReference type="PANTHER" id="PTHR33375:SF7">
    <property type="entry name" value="CHROMOSOME 2-PARTITIONING PROTEIN PARB-RELATED"/>
    <property type="match status" value="1"/>
</dbReference>
<dbReference type="GO" id="GO:0005694">
    <property type="term" value="C:chromosome"/>
    <property type="evidence" value="ECO:0007669"/>
    <property type="project" value="TreeGrafter"/>
</dbReference>
<sequence length="310" mass="35399">MKKGRFTEVISEAKLAQKLDSEQIEDQRSGNIPLTKISLPKQQPRRYFDPAKMQDLILSISKNGILEPLLVRPLPRSKYELVAGERRLRAAKALKLKEVPAVIRKLDDDQALQLAIIENLQREDLNPVEETEAIIGLISIQVKINTSEVPSLLYKMQNEEKGKITPSVWGNPNGDAILEVFENLGLNWKSFVKTRLPLLKLPSDVLESLMQGQIEYTKATEISRIKDESQRKEFLSDAIDKDLSLKEIKTHIKALKTNKEAVGIVLKSRFSNTYTSFKKSKVWDNPKKQKQLEKLILEFETKIAKLIEDD</sequence>
<protein>
    <submittedName>
        <fullName evidence="4">Chromosome partitioning protein, ParB family, putative</fullName>
    </submittedName>
</protein>
<dbReference type="KEGG" id="amr:AM1_C0288"/>
<dbReference type="InterPro" id="IPR050336">
    <property type="entry name" value="Chromosome_partition/occlusion"/>
</dbReference>
<dbReference type="InterPro" id="IPR041468">
    <property type="entry name" value="HTH_ParB/Spo0J"/>
</dbReference>
<evidence type="ECO:0000313" key="5">
    <source>
        <dbReference type="Proteomes" id="UP000000268"/>
    </source>
</evidence>
<dbReference type="Gene3D" id="3.90.1530.30">
    <property type="match status" value="1"/>
</dbReference>
<dbReference type="SUPFAM" id="SSF110849">
    <property type="entry name" value="ParB/Sulfiredoxin"/>
    <property type="match status" value="1"/>
</dbReference>
<dbReference type="Proteomes" id="UP000000268">
    <property type="component" value="Plasmid pREB3"/>
</dbReference>
<dbReference type="OrthoDB" id="9802051at2"/>
<organism evidence="4 5">
    <name type="scientific">Acaryochloris marina (strain MBIC 11017)</name>
    <dbReference type="NCBI Taxonomy" id="329726"/>
    <lineage>
        <taxon>Bacteria</taxon>
        <taxon>Bacillati</taxon>
        <taxon>Cyanobacteriota</taxon>
        <taxon>Cyanophyceae</taxon>
        <taxon>Acaryochloridales</taxon>
        <taxon>Acaryochloridaceae</taxon>
        <taxon>Acaryochloris</taxon>
    </lineage>
</organism>
<accession>A8ZN19</accession>
<keyword evidence="2" id="KW-0238">DNA-binding</keyword>
<dbReference type="InterPro" id="IPR004437">
    <property type="entry name" value="ParB/RepB/Spo0J"/>
</dbReference>
<dbReference type="GO" id="GO:0003677">
    <property type="term" value="F:DNA binding"/>
    <property type="evidence" value="ECO:0007669"/>
    <property type="project" value="UniProtKB-KW"/>
</dbReference>
<dbReference type="AlphaFoldDB" id="A8ZN19"/>
<geneLocation type="plasmid" evidence="4 5">
    <name>pREB3</name>
</geneLocation>
<feature type="domain" description="ParB-like N-terminal" evidence="3">
    <location>
        <begin position="30"/>
        <end position="120"/>
    </location>
</feature>
<dbReference type="RefSeq" id="WP_012167534.1">
    <property type="nucleotide sequence ID" value="NC_009928.1"/>
</dbReference>
<dbReference type="GO" id="GO:0007059">
    <property type="term" value="P:chromosome segregation"/>
    <property type="evidence" value="ECO:0007669"/>
    <property type="project" value="TreeGrafter"/>
</dbReference>
<dbReference type="SUPFAM" id="SSF109709">
    <property type="entry name" value="KorB DNA-binding domain-like"/>
    <property type="match status" value="1"/>
</dbReference>
<evidence type="ECO:0000313" key="4">
    <source>
        <dbReference type="EMBL" id="ABW32218.1"/>
    </source>
</evidence>
<keyword evidence="5" id="KW-1185">Reference proteome</keyword>
<dbReference type="PANTHER" id="PTHR33375">
    <property type="entry name" value="CHROMOSOME-PARTITIONING PROTEIN PARB-RELATED"/>
    <property type="match status" value="1"/>
</dbReference>
<dbReference type="InterPro" id="IPR036086">
    <property type="entry name" value="ParB/Sulfiredoxin_sf"/>
</dbReference>
<keyword evidence="4" id="KW-0614">Plasmid</keyword>
<dbReference type="SMART" id="SM00470">
    <property type="entry name" value="ParB"/>
    <property type="match status" value="1"/>
</dbReference>
<dbReference type="Pfam" id="PF02195">
    <property type="entry name" value="ParB_N"/>
    <property type="match status" value="1"/>
</dbReference>
<reference evidence="4 5" key="1">
    <citation type="journal article" date="2008" name="Proc. Natl. Acad. Sci. U.S.A.">
        <title>Niche adaptation and genome expansion in the chlorophyll d-producing cyanobacterium Acaryochloris marina.</title>
        <authorList>
            <person name="Swingley W.D."/>
            <person name="Chen M."/>
            <person name="Cheung P.C."/>
            <person name="Conrad A.L."/>
            <person name="Dejesa L.C."/>
            <person name="Hao J."/>
            <person name="Honchak B.M."/>
            <person name="Karbach L.E."/>
            <person name="Kurdoglu A."/>
            <person name="Lahiri S."/>
            <person name="Mastrian S.D."/>
            <person name="Miyashita H."/>
            <person name="Page L."/>
            <person name="Ramakrishna P."/>
            <person name="Satoh S."/>
            <person name="Sattley W.M."/>
            <person name="Shimada Y."/>
            <person name="Taylor H.L."/>
            <person name="Tomo T."/>
            <person name="Tsuchiya T."/>
            <person name="Wang Z.T."/>
            <person name="Raymond J."/>
            <person name="Mimuro M."/>
            <person name="Blankenship R.E."/>
            <person name="Touchman J.W."/>
        </authorList>
    </citation>
    <scope>NUCLEOTIDE SEQUENCE [LARGE SCALE GENOMIC DNA]</scope>
    <source>
        <strain evidence="5">MBIC 11017</strain>
        <plasmid evidence="5">Plasmid pREB3</plasmid>
    </source>
</reference>
<dbReference type="Gene3D" id="1.10.10.2830">
    <property type="match status" value="1"/>
</dbReference>